<name>A0ABU6Z7Q1_9FABA</name>
<evidence type="ECO:0000313" key="2">
    <source>
        <dbReference type="EMBL" id="MED6217318.1"/>
    </source>
</evidence>
<feature type="region of interest" description="Disordered" evidence="1">
    <location>
        <begin position="78"/>
        <end position="102"/>
    </location>
</feature>
<dbReference type="EMBL" id="JASCZI010271907">
    <property type="protein sequence ID" value="MED6217318.1"/>
    <property type="molecule type" value="Genomic_DNA"/>
</dbReference>
<keyword evidence="3" id="KW-1185">Reference proteome</keyword>
<accession>A0ABU6Z7Q1</accession>
<gene>
    <name evidence="2" type="ORF">PIB30_016507</name>
</gene>
<organism evidence="2 3">
    <name type="scientific">Stylosanthes scabra</name>
    <dbReference type="NCBI Taxonomy" id="79078"/>
    <lineage>
        <taxon>Eukaryota</taxon>
        <taxon>Viridiplantae</taxon>
        <taxon>Streptophyta</taxon>
        <taxon>Embryophyta</taxon>
        <taxon>Tracheophyta</taxon>
        <taxon>Spermatophyta</taxon>
        <taxon>Magnoliopsida</taxon>
        <taxon>eudicotyledons</taxon>
        <taxon>Gunneridae</taxon>
        <taxon>Pentapetalae</taxon>
        <taxon>rosids</taxon>
        <taxon>fabids</taxon>
        <taxon>Fabales</taxon>
        <taxon>Fabaceae</taxon>
        <taxon>Papilionoideae</taxon>
        <taxon>50 kb inversion clade</taxon>
        <taxon>dalbergioids sensu lato</taxon>
        <taxon>Dalbergieae</taxon>
        <taxon>Pterocarpus clade</taxon>
        <taxon>Stylosanthes</taxon>
    </lineage>
</organism>
<evidence type="ECO:0000256" key="1">
    <source>
        <dbReference type="SAM" id="MobiDB-lite"/>
    </source>
</evidence>
<comment type="caution">
    <text evidence="2">The sequence shown here is derived from an EMBL/GenBank/DDBJ whole genome shotgun (WGS) entry which is preliminary data.</text>
</comment>
<proteinExistence type="predicted"/>
<reference evidence="2 3" key="1">
    <citation type="journal article" date="2023" name="Plants (Basel)">
        <title>Bridging the Gap: Combining Genomics and Transcriptomics Approaches to Understand Stylosanthes scabra, an Orphan Legume from the Brazilian Caatinga.</title>
        <authorList>
            <person name="Ferreira-Neto J.R.C."/>
            <person name="da Silva M.D."/>
            <person name="Binneck E."/>
            <person name="de Melo N.F."/>
            <person name="da Silva R.H."/>
            <person name="de Melo A.L.T.M."/>
            <person name="Pandolfi V."/>
            <person name="Bustamante F.O."/>
            <person name="Brasileiro-Vidal A.C."/>
            <person name="Benko-Iseppon A.M."/>
        </authorList>
    </citation>
    <scope>NUCLEOTIDE SEQUENCE [LARGE SCALE GENOMIC DNA]</scope>
    <source>
        <tissue evidence="2">Leaves</tissue>
    </source>
</reference>
<evidence type="ECO:0000313" key="3">
    <source>
        <dbReference type="Proteomes" id="UP001341840"/>
    </source>
</evidence>
<protein>
    <submittedName>
        <fullName evidence="2">Uncharacterized protein</fullName>
    </submittedName>
</protein>
<sequence length="171" mass="18831">MELESLFSIMSSHLSSASLRHSSSTPVTKSLTVNILTPLPPPTRSHHRFHSFLVNVFLFKVTTPCKIISFLISPSHTPPTAAPMTRSSPASSRPPDLDTTPSNCFRHRKRMHMVTDASTKARLVAAPQRHSFLQASDRTTSKPACPSSVSLRWFCLSATQVNKPRLSTLPA</sequence>
<dbReference type="Proteomes" id="UP001341840">
    <property type="component" value="Unassembled WGS sequence"/>
</dbReference>